<dbReference type="EMBL" id="CM039437">
    <property type="protein sequence ID" value="KAI4305674.1"/>
    <property type="molecule type" value="Genomic_DNA"/>
</dbReference>
<accession>A0ACB9L7I7</accession>
<evidence type="ECO:0000313" key="2">
    <source>
        <dbReference type="Proteomes" id="UP000828941"/>
    </source>
</evidence>
<keyword evidence="2" id="KW-1185">Reference proteome</keyword>
<gene>
    <name evidence="1" type="ORF">L6164_029025</name>
</gene>
<dbReference type="Proteomes" id="UP000828941">
    <property type="component" value="Chromosome 12"/>
</dbReference>
<sequence>MLLSPGHSPRHISSPSPSLSDVSAQNPKDSSSAITPNVPRKHTTVLDEDTYVAAIEKIIERDYFPDISKLRDRLDWLEAIKSGDPVQIRDAQLKIMERRGRKVNNSNTDRRTQTPGSTFMRNFTPFDEFDGKTPKTPGFSNREVLGDGESTEGEGSLDTSMGLDEFLRRYTSEDNHSFSKILEKVNKKRKERFGYLTEGEKEDVKAIEDAKRERITDGYGSSYQPPSTLDGWKYTAKNLLMYHPADRGEAPLTEEERAVRMKALTKEINLSNTRFHGKMVDTRPTDDGTVEVLYTPVAGATPAPMSGREGEKSKKYDLDDFRKTPNPFYVESSKKAENGYSFVRTPSPAPGVDESPFITWGEIEGTPLRLDPEDTPIDIGGSADGPHYKIPSAPVRDEKAHSLSREAARKLKERSSMFHKPPLPSPVRGGSASPSVRTLSSAAQKFVRNAIAKSSSSFDETLRASYRGSSPASATPRSVSRFGRDGSTYTRSPSVREGSNPPW</sequence>
<reference evidence="1 2" key="1">
    <citation type="journal article" date="2022" name="DNA Res.">
        <title>Chromosomal-level genome assembly of the orchid tree Bauhinia variegata (Leguminosae; Cercidoideae) supports the allotetraploid origin hypothesis of Bauhinia.</title>
        <authorList>
            <person name="Zhong Y."/>
            <person name="Chen Y."/>
            <person name="Zheng D."/>
            <person name="Pang J."/>
            <person name="Liu Y."/>
            <person name="Luo S."/>
            <person name="Meng S."/>
            <person name="Qian L."/>
            <person name="Wei D."/>
            <person name="Dai S."/>
            <person name="Zhou R."/>
        </authorList>
    </citation>
    <scope>NUCLEOTIDE SEQUENCE [LARGE SCALE GENOMIC DNA]</scope>
    <source>
        <strain evidence="1">BV-YZ2020</strain>
    </source>
</reference>
<comment type="caution">
    <text evidence="1">The sequence shown here is derived from an EMBL/GenBank/DDBJ whole genome shotgun (WGS) entry which is preliminary data.</text>
</comment>
<evidence type="ECO:0000313" key="1">
    <source>
        <dbReference type="EMBL" id="KAI4305674.1"/>
    </source>
</evidence>
<proteinExistence type="predicted"/>
<protein>
    <submittedName>
        <fullName evidence="1">Uncharacterized protein</fullName>
    </submittedName>
</protein>
<organism evidence="1 2">
    <name type="scientific">Bauhinia variegata</name>
    <name type="common">Purple orchid tree</name>
    <name type="synonym">Phanera variegata</name>
    <dbReference type="NCBI Taxonomy" id="167791"/>
    <lineage>
        <taxon>Eukaryota</taxon>
        <taxon>Viridiplantae</taxon>
        <taxon>Streptophyta</taxon>
        <taxon>Embryophyta</taxon>
        <taxon>Tracheophyta</taxon>
        <taxon>Spermatophyta</taxon>
        <taxon>Magnoliopsida</taxon>
        <taxon>eudicotyledons</taxon>
        <taxon>Gunneridae</taxon>
        <taxon>Pentapetalae</taxon>
        <taxon>rosids</taxon>
        <taxon>fabids</taxon>
        <taxon>Fabales</taxon>
        <taxon>Fabaceae</taxon>
        <taxon>Cercidoideae</taxon>
        <taxon>Cercideae</taxon>
        <taxon>Bauhiniinae</taxon>
        <taxon>Bauhinia</taxon>
    </lineage>
</organism>
<name>A0ACB9L7I7_BAUVA</name>